<evidence type="ECO:0000313" key="2">
    <source>
        <dbReference type="Proteomes" id="UP000203096"/>
    </source>
</evidence>
<dbReference type="Proteomes" id="UP000203096">
    <property type="component" value="Segment"/>
</dbReference>
<reference evidence="1 2" key="1">
    <citation type="journal article" date="2014" name="Genome Announc.">
        <title>Complete genome sequences of nine mycobacteriophages.</title>
        <authorList>
            <person name="Franceschelli J.J."/>
            <person name="Suarez C.A."/>
            <person name="Teran L."/>
            <person name="Raya R.R."/>
            <person name="Morbidoni H.R."/>
        </authorList>
    </citation>
    <scope>NUCLEOTIDE SEQUENCE [LARGE SCALE GENOMIC DNA]</scope>
</reference>
<name>W8EJZ4_9CAUD</name>
<keyword evidence="2" id="KW-1185">Reference proteome</keyword>
<dbReference type="KEGG" id="vg:18505912"/>
<proteinExistence type="predicted"/>
<dbReference type="RefSeq" id="YP_009009248.1">
    <property type="nucleotide sequence ID" value="NC_023600.1"/>
</dbReference>
<accession>W8EJZ4</accession>
<protein>
    <submittedName>
        <fullName evidence="1">Uncharacterized protein</fullName>
    </submittedName>
</protein>
<sequence>MPVTFKVAALITATTEALDGHRKADAQYQADCEAYRAEKLAEADMLPRLKALRDELSAFLKTRRQPTKADAARFKRAAGEDYIHSLYTGSVSDYDIRNNVPKPAGWLQPSTAASWEGLVKMLQAHTEDTITANQLKLFGYDRLEPLFRNAALHSPVTNQ</sequence>
<gene>
    <name evidence="1" type="ORF">Jolie1_048</name>
</gene>
<dbReference type="GeneID" id="18505912"/>
<evidence type="ECO:0000313" key="1">
    <source>
        <dbReference type="EMBL" id="AHJ88548.1"/>
    </source>
</evidence>
<dbReference type="EMBL" id="KJ433976">
    <property type="protein sequence ID" value="AHJ88548.1"/>
    <property type="molecule type" value="Genomic_DNA"/>
</dbReference>
<organism evidence="1 2">
    <name type="scientific">Mycobacterium phage Julie1</name>
    <dbReference type="NCBI Taxonomy" id="1463812"/>
    <lineage>
        <taxon>Viruses</taxon>
        <taxon>Duplodnaviria</taxon>
        <taxon>Heunggongvirae</taxon>
        <taxon>Uroviricota</taxon>
        <taxon>Caudoviricetes</taxon>
        <taxon>Bclasvirinae</taxon>
        <taxon>Julieunavirus</taxon>
        <taxon>Julieunavirus julie1</taxon>
    </lineage>
</organism>